<evidence type="ECO:0000313" key="3">
    <source>
        <dbReference type="Proteomes" id="UP000604046"/>
    </source>
</evidence>
<gene>
    <name evidence="2" type="ORF">SNAT2548_LOCUS35166</name>
</gene>
<keyword evidence="3" id="KW-1185">Reference proteome</keyword>
<accession>A0A812VHX9</accession>
<evidence type="ECO:0000256" key="1">
    <source>
        <dbReference type="SAM" id="SignalP"/>
    </source>
</evidence>
<dbReference type="AlphaFoldDB" id="A0A812VHX9"/>
<dbReference type="OrthoDB" id="424065at2759"/>
<reference evidence="2" key="1">
    <citation type="submission" date="2021-02" db="EMBL/GenBank/DDBJ databases">
        <authorList>
            <person name="Dougan E. K."/>
            <person name="Rhodes N."/>
            <person name="Thang M."/>
            <person name="Chan C."/>
        </authorList>
    </citation>
    <scope>NUCLEOTIDE SEQUENCE</scope>
</reference>
<proteinExistence type="predicted"/>
<feature type="signal peptide" evidence="1">
    <location>
        <begin position="1"/>
        <end position="15"/>
    </location>
</feature>
<dbReference type="Proteomes" id="UP000604046">
    <property type="component" value="Unassembled WGS sequence"/>
</dbReference>
<dbReference type="SUPFAM" id="SSF53822">
    <property type="entry name" value="Periplasmic binding protein-like I"/>
    <property type="match status" value="1"/>
</dbReference>
<dbReference type="InterPro" id="IPR009030">
    <property type="entry name" value="Growth_fac_rcpt_cys_sf"/>
</dbReference>
<dbReference type="EMBL" id="CAJNDS010002849">
    <property type="protein sequence ID" value="CAE7618740.1"/>
    <property type="molecule type" value="Genomic_DNA"/>
</dbReference>
<sequence length="1099" mass="121490">MAWRLLLWLPLPVLSQPPIANEPCFQPSRPACEPVLDPQVLLQNSSGLCPERVWPQNYWNSYWSNYSVTKPPHCQIPLEVRVGLTMSLSGPRSDPEAAATLLQMLVDQSYVHQDYCISFCVLDDESSPQRAAQLYRSFVGEAGAAHKVDILLGPATYDFRSTAAQVAQEFQEPLLLWSTMPALGRTVLSTTDMTTAQALAEVRELRNLRRAGGLPEVVPPECGELCQVLQSSPFSDVDTCALLTPPAGRALRPLAKFLSCDGPCDPTADLDYCTRAASNLSVQGTWEPWWALPYGGWLDGCLVGRHWATANSATSVRLTLHFEESPTMTRIFAAGNGTLTHGNFTIEGRTISEGMWENQLLDGMELVFEYPSGTENDILWSICLAETCANFVCNASYFTNPAAYCWGATCDPQADHGRCCTQQEADLTTFLGQDVFSTTFDLSVPPSLWMQDLLPRIFDDDAQHFVCVAQNDARGLFTDLCRFYLDDALSHGFRTLAAGPLTLSVDNAVADMLARLQHMHPSPQVVLLCADLSIYTSFINAMITMQAAFHWVISAFPFDRELLSVVPAYTLFHNVLQSAPWPTMTYLKEHAQERSVCGSNHGKEELLQDGIWVQELYLASAGQLLDSVICSSFERTRGLFHVVEQEAPTADLPQIDSKVFFLYYLRYGPDPDGPKGGFITSLGQVSFGERGSRIQIGRGDVSSWRHETLPAFGALSETMSARDSWLYSQARYSISAVRSIETVLSPQLWPLGRKVLGTYPCPIGCRATNAYSCTACPPGYYRPLGETGCVPCTQLASDVFQDSWAGAMCFKCPLGAYCDPSRPAQEPVALPGYYRVENSSYMASFGKWSVEAACSSNSGLADLHANEMSSWLEAKKNHRWLFQRCLPVSACLGNNLCFETNRGAGCASCNLAVEVRSSMFNTLLRSYFAYSSCHKCPATWGLVLQCFIPATRPADEMNRLSLAAPIFVAQRGQKIQEDLRRMIQGLQMHSAISKIMINTSAAREDLGNLVYLATWTEMLLLGIVNFEQRVWGMWTAPCLMSWMFCRLPIATEVRVPTGVGWCAGRHAFVGVGVGSMVVLIWSNSAEQWSLCRAACNMTR</sequence>
<dbReference type="Gene3D" id="3.40.50.2300">
    <property type="match status" value="1"/>
</dbReference>
<dbReference type="InterPro" id="IPR028082">
    <property type="entry name" value="Peripla_BP_I"/>
</dbReference>
<name>A0A812VHX9_9DINO</name>
<keyword evidence="1" id="KW-0732">Signal</keyword>
<comment type="caution">
    <text evidence="2">The sequence shown here is derived from an EMBL/GenBank/DDBJ whole genome shotgun (WGS) entry which is preliminary data.</text>
</comment>
<evidence type="ECO:0000313" key="2">
    <source>
        <dbReference type="EMBL" id="CAE7618740.1"/>
    </source>
</evidence>
<protein>
    <submittedName>
        <fullName evidence="2">Uncharacterized protein</fullName>
    </submittedName>
</protein>
<feature type="chain" id="PRO_5032708340" evidence="1">
    <location>
        <begin position="16"/>
        <end position="1099"/>
    </location>
</feature>
<organism evidence="2 3">
    <name type="scientific">Symbiodinium natans</name>
    <dbReference type="NCBI Taxonomy" id="878477"/>
    <lineage>
        <taxon>Eukaryota</taxon>
        <taxon>Sar</taxon>
        <taxon>Alveolata</taxon>
        <taxon>Dinophyceae</taxon>
        <taxon>Suessiales</taxon>
        <taxon>Symbiodiniaceae</taxon>
        <taxon>Symbiodinium</taxon>
    </lineage>
</organism>
<dbReference type="SUPFAM" id="SSF57184">
    <property type="entry name" value="Growth factor receptor domain"/>
    <property type="match status" value="1"/>
</dbReference>